<dbReference type="PANTHER" id="PTHR43801:SF1">
    <property type="entry name" value="POLYPRENYL SYNTHETASE"/>
    <property type="match status" value="1"/>
</dbReference>
<gene>
    <name evidence="2" type="ORF">MsAm2_10660</name>
</gene>
<protein>
    <recommendedName>
        <fullName evidence="4">DUF116 domain-containing protein</fullName>
    </recommendedName>
</protein>
<dbReference type="PANTHER" id="PTHR43801">
    <property type="entry name" value="NUCLEOTIDE-BINDING PROTEIN-RELATED"/>
    <property type="match status" value="1"/>
</dbReference>
<dbReference type="AlphaFoldDB" id="A0AA96ZW03"/>
<evidence type="ECO:0008006" key="4">
    <source>
        <dbReference type="Google" id="ProtNLM"/>
    </source>
</evidence>
<name>A0AA96ZW03_9EURY</name>
<dbReference type="PIRSF" id="PIRSF006594">
    <property type="entry name" value="UCP006594"/>
    <property type="match status" value="1"/>
</dbReference>
<reference evidence="2 3" key="1">
    <citation type="submission" date="2023-07" db="EMBL/GenBank/DDBJ databases">
        <title>Closed genome sequence of Methanosarcinaceae archaeon Am2.</title>
        <authorList>
            <person name="Poehlein A."/>
            <person name="Protasov E."/>
            <person name="Platt K."/>
            <person name="Reeh H."/>
            <person name="Daniel R."/>
            <person name="Brune A."/>
        </authorList>
    </citation>
    <scope>NUCLEOTIDE SEQUENCE [LARGE SCALE GENOMIC DNA]</scope>
    <source>
        <strain evidence="2 3">Am2</strain>
    </source>
</reference>
<evidence type="ECO:0000313" key="2">
    <source>
        <dbReference type="EMBL" id="WNY27274.1"/>
    </source>
</evidence>
<keyword evidence="1" id="KW-0812">Transmembrane</keyword>
<proteinExistence type="predicted"/>
<dbReference type="EMBL" id="CP131061">
    <property type="protein sequence ID" value="WNY27274.1"/>
    <property type="molecule type" value="Genomic_DNA"/>
</dbReference>
<keyword evidence="3" id="KW-1185">Reference proteome</keyword>
<keyword evidence="1" id="KW-1133">Transmembrane helix</keyword>
<dbReference type="Pfam" id="PF01976">
    <property type="entry name" value="DUF116"/>
    <property type="match status" value="1"/>
</dbReference>
<evidence type="ECO:0000256" key="1">
    <source>
        <dbReference type="SAM" id="Phobius"/>
    </source>
</evidence>
<sequence>MYSEIGQILTFLLGFSIFLIAFAFYISTGRLKHNSFFANFAVRILDFFYKPTFAVYLSLFKNPDKFHKHLSLLKNDASFKKFQKTEQRIIIAPHCMRHTDCPARTTRHGIQCVSCGKCDFTPIKKIAKANGYTLYIVTGSSFVRHILKSQEAAETDGVLAIGCHYELNKGARELRKTGIVTYGVPLLSSGCFNTKIDMVRFEKDLKRLRCGSGLKQFYPDDFLAEDSAETFI</sequence>
<accession>A0AA96ZW03</accession>
<organism evidence="2 3">
    <name type="scientific">Methanolapillus ohkumae</name>
    <dbReference type="NCBI Taxonomy" id="3028298"/>
    <lineage>
        <taxon>Archaea</taxon>
        <taxon>Methanobacteriati</taxon>
        <taxon>Methanobacteriota</taxon>
        <taxon>Stenosarchaea group</taxon>
        <taxon>Methanomicrobia</taxon>
        <taxon>Methanosarcinales</taxon>
        <taxon>Methanosarcinaceae</taxon>
        <taxon>Methanolapillus</taxon>
    </lineage>
</organism>
<dbReference type="Proteomes" id="UP001304970">
    <property type="component" value="Chromosome"/>
</dbReference>
<keyword evidence="1" id="KW-0472">Membrane</keyword>
<dbReference type="InterPro" id="IPR002829">
    <property type="entry name" value="DUF116"/>
</dbReference>
<evidence type="ECO:0000313" key="3">
    <source>
        <dbReference type="Proteomes" id="UP001304970"/>
    </source>
</evidence>
<dbReference type="RefSeq" id="WP_338097247.1">
    <property type="nucleotide sequence ID" value="NZ_CP131061.1"/>
</dbReference>
<feature type="transmembrane region" description="Helical" evidence="1">
    <location>
        <begin position="6"/>
        <end position="26"/>
    </location>
</feature>
<dbReference type="GeneID" id="89228486"/>